<dbReference type="PANTHER" id="PTHR45685">
    <property type="entry name" value="HELICASE SRCAP-RELATED"/>
    <property type="match status" value="1"/>
</dbReference>
<evidence type="ECO:0000256" key="4">
    <source>
        <dbReference type="ARBA" id="ARBA00022806"/>
    </source>
</evidence>
<dbReference type="GO" id="GO:0016887">
    <property type="term" value="F:ATP hydrolysis activity"/>
    <property type="evidence" value="ECO:0007669"/>
    <property type="project" value="TreeGrafter"/>
</dbReference>
<protein>
    <submittedName>
        <fullName evidence="8">P-loop containing nucleoside triphosphate hydrolase protein</fullName>
    </submittedName>
</protein>
<keyword evidence="3 8" id="KW-0378">Hydrolase</keyword>
<dbReference type="GO" id="GO:0003677">
    <property type="term" value="F:DNA binding"/>
    <property type="evidence" value="ECO:0007669"/>
    <property type="project" value="UniProtKB-KW"/>
</dbReference>
<name>A0A835ZAC2_9STRA</name>
<proteinExistence type="predicted"/>
<dbReference type="InterPro" id="IPR001650">
    <property type="entry name" value="Helicase_C-like"/>
</dbReference>
<comment type="caution">
    <text evidence="8">The sequence shown here is derived from an EMBL/GenBank/DDBJ whole genome shotgun (WGS) entry which is preliminary data.</text>
</comment>
<evidence type="ECO:0000256" key="6">
    <source>
        <dbReference type="SAM" id="MobiDB-lite"/>
    </source>
</evidence>
<dbReference type="GO" id="GO:0005524">
    <property type="term" value="F:ATP binding"/>
    <property type="evidence" value="ECO:0007669"/>
    <property type="project" value="UniProtKB-KW"/>
</dbReference>
<evidence type="ECO:0000256" key="2">
    <source>
        <dbReference type="ARBA" id="ARBA00022741"/>
    </source>
</evidence>
<gene>
    <name evidence="8" type="ORF">JKP88DRAFT_175405</name>
</gene>
<comment type="subcellular location">
    <subcellularLocation>
        <location evidence="1">Nucleus</location>
    </subcellularLocation>
</comment>
<dbReference type="InterPro" id="IPR049730">
    <property type="entry name" value="SNF2/RAD54-like_C"/>
</dbReference>
<keyword evidence="4" id="KW-0347">Helicase</keyword>
<dbReference type="CDD" id="cd18793">
    <property type="entry name" value="SF2_C_SNF"/>
    <property type="match status" value="1"/>
</dbReference>
<dbReference type="PROSITE" id="PS51194">
    <property type="entry name" value="HELICASE_CTER"/>
    <property type="match status" value="1"/>
</dbReference>
<accession>A0A835ZAC2</accession>
<feature type="compositionally biased region" description="Acidic residues" evidence="6">
    <location>
        <begin position="289"/>
        <end position="298"/>
    </location>
</feature>
<evidence type="ECO:0000259" key="7">
    <source>
        <dbReference type="PROSITE" id="PS51194"/>
    </source>
</evidence>
<dbReference type="GO" id="GO:0006338">
    <property type="term" value="P:chromatin remodeling"/>
    <property type="evidence" value="ECO:0007669"/>
    <property type="project" value="TreeGrafter"/>
</dbReference>
<feature type="region of interest" description="Disordered" evidence="6">
    <location>
        <begin position="287"/>
        <end position="335"/>
    </location>
</feature>
<evidence type="ECO:0000313" key="9">
    <source>
        <dbReference type="Proteomes" id="UP000664859"/>
    </source>
</evidence>
<dbReference type="SMART" id="SM00490">
    <property type="entry name" value="HELICc"/>
    <property type="match status" value="1"/>
</dbReference>
<dbReference type="GO" id="GO:0000812">
    <property type="term" value="C:Swr1 complex"/>
    <property type="evidence" value="ECO:0007669"/>
    <property type="project" value="TreeGrafter"/>
</dbReference>
<dbReference type="GO" id="GO:0004386">
    <property type="term" value="F:helicase activity"/>
    <property type="evidence" value="ECO:0007669"/>
    <property type="project" value="UniProtKB-KW"/>
</dbReference>
<keyword evidence="5" id="KW-0067">ATP-binding</keyword>
<dbReference type="EMBL" id="JAFCMP010000030">
    <property type="protein sequence ID" value="KAG5190682.1"/>
    <property type="molecule type" value="Genomic_DNA"/>
</dbReference>
<dbReference type="GO" id="GO:0042393">
    <property type="term" value="F:histone binding"/>
    <property type="evidence" value="ECO:0007669"/>
    <property type="project" value="TreeGrafter"/>
</dbReference>
<evidence type="ECO:0000313" key="8">
    <source>
        <dbReference type="EMBL" id="KAG5190682.1"/>
    </source>
</evidence>
<dbReference type="Pfam" id="PF00271">
    <property type="entry name" value="Helicase_C"/>
    <property type="match status" value="1"/>
</dbReference>
<feature type="domain" description="Helicase C-terminal" evidence="7">
    <location>
        <begin position="64"/>
        <end position="214"/>
    </location>
</feature>
<feature type="compositionally biased region" description="Gly residues" evidence="6">
    <location>
        <begin position="299"/>
        <end position="308"/>
    </location>
</feature>
<feature type="region of interest" description="Disordered" evidence="6">
    <location>
        <begin position="234"/>
        <end position="258"/>
    </location>
</feature>
<sequence>MPTHTRIALASAPCSGGTAATAAVLSAEASRRGGLELLHASGSRMRVAFPDRSLVQYDSGKLQALAPLLRALKSGGHKCLIFTQMTRMLDVLERFLAMHGHTYVRLDGSTGVERRQRLMDRFNTDDRLFCFILSTRSGGLGINLTGADTVIFFDSDWNPAMDSQAQDRAHRIGQTRDVHIYRLVTRATVEENILKKAQQKRHLDHLVMTEGNFNADYMSSGGLRDVLGTPAAAGETAETAAAEGPAAPDGGADAAGPAMSAADIAQAMASLEDADDVAAGAALQREADAEAQEFDDEGGGGGGGGGGAEGEEGEGAPVKPGERGWMDMGVNDLVQ</sequence>
<dbReference type="Proteomes" id="UP000664859">
    <property type="component" value="Unassembled WGS sequence"/>
</dbReference>
<dbReference type="InterPro" id="IPR050520">
    <property type="entry name" value="INO80/SWR1_helicase"/>
</dbReference>
<evidence type="ECO:0000256" key="1">
    <source>
        <dbReference type="ARBA" id="ARBA00004123"/>
    </source>
</evidence>
<evidence type="ECO:0000256" key="3">
    <source>
        <dbReference type="ARBA" id="ARBA00022801"/>
    </source>
</evidence>
<dbReference type="OrthoDB" id="448448at2759"/>
<dbReference type="PANTHER" id="PTHR45685:SF1">
    <property type="entry name" value="HELICASE SRCAP"/>
    <property type="match status" value="1"/>
</dbReference>
<dbReference type="SUPFAM" id="SSF52540">
    <property type="entry name" value="P-loop containing nucleoside triphosphate hydrolases"/>
    <property type="match status" value="1"/>
</dbReference>
<dbReference type="AlphaFoldDB" id="A0A835ZAC2"/>
<dbReference type="Gene3D" id="3.40.50.300">
    <property type="entry name" value="P-loop containing nucleotide triphosphate hydrolases"/>
    <property type="match status" value="1"/>
</dbReference>
<reference evidence="8" key="1">
    <citation type="submission" date="2021-02" db="EMBL/GenBank/DDBJ databases">
        <title>First Annotated Genome of the Yellow-green Alga Tribonema minus.</title>
        <authorList>
            <person name="Mahan K.M."/>
        </authorList>
    </citation>
    <scope>NUCLEOTIDE SEQUENCE</scope>
    <source>
        <strain evidence="8">UTEX B ZZ1240</strain>
    </source>
</reference>
<keyword evidence="2" id="KW-0547">Nucleotide-binding</keyword>
<evidence type="ECO:0000256" key="5">
    <source>
        <dbReference type="ARBA" id="ARBA00022840"/>
    </source>
</evidence>
<organism evidence="8 9">
    <name type="scientific">Tribonema minus</name>
    <dbReference type="NCBI Taxonomy" id="303371"/>
    <lineage>
        <taxon>Eukaryota</taxon>
        <taxon>Sar</taxon>
        <taxon>Stramenopiles</taxon>
        <taxon>Ochrophyta</taxon>
        <taxon>PX clade</taxon>
        <taxon>Xanthophyceae</taxon>
        <taxon>Tribonematales</taxon>
        <taxon>Tribonemataceae</taxon>
        <taxon>Tribonema</taxon>
    </lineage>
</organism>
<dbReference type="InterPro" id="IPR027417">
    <property type="entry name" value="P-loop_NTPase"/>
</dbReference>
<keyword evidence="9" id="KW-1185">Reference proteome</keyword>